<dbReference type="AlphaFoldDB" id="A0A2I0IZV6"/>
<comment type="caution">
    <text evidence="2">The sequence shown here is derived from an EMBL/GenBank/DDBJ whole genome shotgun (WGS) entry which is preliminary data.</text>
</comment>
<proteinExistence type="predicted"/>
<protein>
    <submittedName>
        <fullName evidence="2">Uncharacterized protein</fullName>
    </submittedName>
</protein>
<feature type="compositionally biased region" description="Basic and acidic residues" evidence="1">
    <location>
        <begin position="40"/>
        <end position="64"/>
    </location>
</feature>
<evidence type="ECO:0000256" key="1">
    <source>
        <dbReference type="SAM" id="MobiDB-lite"/>
    </source>
</evidence>
<gene>
    <name evidence="2" type="ORF">CRG98_030336</name>
</gene>
<feature type="region of interest" description="Disordered" evidence="1">
    <location>
        <begin position="1"/>
        <end position="82"/>
    </location>
</feature>
<sequence>MLGRSPMLGRNPKAINAGPKLDARPKPDAWPKPNAVNARPKPDEGPKPKSRAETHARPNPDARPKPNAVSRPSVHDSPCHGGRVKVASDLLAKIGTTQLSCRVSGWGEWPLVTTRLAMER</sequence>
<keyword evidence="3" id="KW-1185">Reference proteome</keyword>
<name>A0A2I0IZV6_PUNGR</name>
<evidence type="ECO:0000313" key="3">
    <source>
        <dbReference type="Proteomes" id="UP000233551"/>
    </source>
</evidence>
<organism evidence="2 3">
    <name type="scientific">Punica granatum</name>
    <name type="common">Pomegranate</name>
    <dbReference type="NCBI Taxonomy" id="22663"/>
    <lineage>
        <taxon>Eukaryota</taxon>
        <taxon>Viridiplantae</taxon>
        <taxon>Streptophyta</taxon>
        <taxon>Embryophyta</taxon>
        <taxon>Tracheophyta</taxon>
        <taxon>Spermatophyta</taxon>
        <taxon>Magnoliopsida</taxon>
        <taxon>eudicotyledons</taxon>
        <taxon>Gunneridae</taxon>
        <taxon>Pentapetalae</taxon>
        <taxon>rosids</taxon>
        <taxon>malvids</taxon>
        <taxon>Myrtales</taxon>
        <taxon>Lythraceae</taxon>
        <taxon>Punica</taxon>
    </lineage>
</organism>
<evidence type="ECO:0000313" key="2">
    <source>
        <dbReference type="EMBL" id="PKI49293.1"/>
    </source>
</evidence>
<reference evidence="2 3" key="1">
    <citation type="submission" date="2017-11" db="EMBL/GenBank/DDBJ databases">
        <title>De-novo sequencing of pomegranate (Punica granatum L.) genome.</title>
        <authorList>
            <person name="Akparov Z."/>
            <person name="Amiraslanov A."/>
            <person name="Hajiyeva S."/>
            <person name="Abbasov M."/>
            <person name="Kaur K."/>
            <person name="Hamwieh A."/>
            <person name="Solovyev V."/>
            <person name="Salamov A."/>
            <person name="Braich B."/>
            <person name="Kosarev P."/>
            <person name="Mahmoud A."/>
            <person name="Hajiyev E."/>
            <person name="Babayeva S."/>
            <person name="Izzatullayeva V."/>
            <person name="Mammadov A."/>
            <person name="Mammadov A."/>
            <person name="Sharifova S."/>
            <person name="Ojaghi J."/>
            <person name="Eynullazada K."/>
            <person name="Bayramov B."/>
            <person name="Abdulazimova A."/>
            <person name="Shahmuradov I."/>
        </authorList>
    </citation>
    <scope>NUCLEOTIDE SEQUENCE [LARGE SCALE GENOMIC DNA]</scope>
    <source>
        <strain evidence="3">cv. AG2017</strain>
        <tissue evidence="2">Leaf</tissue>
    </source>
</reference>
<dbReference type="Proteomes" id="UP000233551">
    <property type="component" value="Unassembled WGS sequence"/>
</dbReference>
<dbReference type="EMBL" id="PGOL01002254">
    <property type="protein sequence ID" value="PKI49293.1"/>
    <property type="molecule type" value="Genomic_DNA"/>
</dbReference>
<accession>A0A2I0IZV6</accession>